<comment type="caution">
    <text evidence="1">The sequence shown here is derived from an EMBL/GenBank/DDBJ whole genome shotgun (WGS) entry which is preliminary data.</text>
</comment>
<organism evidence="1 2">
    <name type="scientific">Vaccinium darrowii</name>
    <dbReference type="NCBI Taxonomy" id="229202"/>
    <lineage>
        <taxon>Eukaryota</taxon>
        <taxon>Viridiplantae</taxon>
        <taxon>Streptophyta</taxon>
        <taxon>Embryophyta</taxon>
        <taxon>Tracheophyta</taxon>
        <taxon>Spermatophyta</taxon>
        <taxon>Magnoliopsida</taxon>
        <taxon>eudicotyledons</taxon>
        <taxon>Gunneridae</taxon>
        <taxon>Pentapetalae</taxon>
        <taxon>asterids</taxon>
        <taxon>Ericales</taxon>
        <taxon>Ericaceae</taxon>
        <taxon>Vaccinioideae</taxon>
        <taxon>Vaccinieae</taxon>
        <taxon>Vaccinium</taxon>
    </lineage>
</organism>
<proteinExistence type="predicted"/>
<accession>A0ACB7XV48</accession>
<name>A0ACB7XV48_9ERIC</name>
<protein>
    <submittedName>
        <fullName evidence="1">Uncharacterized protein</fullName>
    </submittedName>
</protein>
<keyword evidence="2" id="KW-1185">Reference proteome</keyword>
<dbReference type="EMBL" id="CM037151">
    <property type="protein sequence ID" value="KAH7844979.1"/>
    <property type="molecule type" value="Genomic_DNA"/>
</dbReference>
<evidence type="ECO:0000313" key="1">
    <source>
        <dbReference type="EMBL" id="KAH7844979.1"/>
    </source>
</evidence>
<sequence>MVLNEEEGGSNIEITWNIVVLGEILLAIAVLPSSCTSLGGTPVLKSPENFSPQPPLRRHRLVLFVVSQNLGNGRSTMQGNGLKSRAISTCVVASNAPHRFRKDVEFLMEMGFDPSLSLFEYAVHAKGCLTESGWEDRLKFFRSLGFSNEETIYMFKKQPLILSTSKEKIRAAVEFYISTFHWSPTQLSKKPSVLRYSLGKRIIPRCSVLQILASRSMINKSVMVSSLVAMAERDFLEKYITNYKDEVPELLDAYHGKLSFDEYNFDS</sequence>
<reference evidence="1 2" key="1">
    <citation type="journal article" date="2021" name="Hortic Res">
        <title>High-quality reference genome and annotation aids understanding of berry development for evergreen blueberry (Vaccinium darrowii).</title>
        <authorList>
            <person name="Yu J."/>
            <person name="Hulse-Kemp A.M."/>
            <person name="Babiker E."/>
            <person name="Staton M."/>
        </authorList>
    </citation>
    <scope>NUCLEOTIDE SEQUENCE [LARGE SCALE GENOMIC DNA]</scope>
    <source>
        <strain evidence="2">cv. NJ 8807/NJ 8810</strain>
        <tissue evidence="1">Young leaf</tissue>
    </source>
</reference>
<dbReference type="Proteomes" id="UP000828048">
    <property type="component" value="Chromosome 1"/>
</dbReference>
<evidence type="ECO:0000313" key="2">
    <source>
        <dbReference type="Proteomes" id="UP000828048"/>
    </source>
</evidence>
<gene>
    <name evidence="1" type="ORF">Vadar_033846</name>
</gene>